<dbReference type="RefSeq" id="WP_344954083.1">
    <property type="nucleotide sequence ID" value="NZ_BAABCX010000001.1"/>
</dbReference>
<feature type="transmembrane region" description="Helical" evidence="1">
    <location>
        <begin position="912"/>
        <end position="937"/>
    </location>
</feature>
<organism evidence="2 3">
    <name type="scientific">Zobellella aerophila</name>
    <dbReference type="NCBI Taxonomy" id="870480"/>
    <lineage>
        <taxon>Bacteria</taxon>
        <taxon>Pseudomonadati</taxon>
        <taxon>Pseudomonadota</taxon>
        <taxon>Gammaproteobacteria</taxon>
        <taxon>Aeromonadales</taxon>
        <taxon>Aeromonadaceae</taxon>
        <taxon>Zobellella</taxon>
    </lineage>
</organism>
<comment type="caution">
    <text evidence="2">The sequence shown here is derived from an EMBL/GenBank/DDBJ whole genome shotgun (WGS) entry which is preliminary data.</text>
</comment>
<dbReference type="EMBL" id="BAABCX010000001">
    <property type="protein sequence ID" value="GAA3527442.1"/>
    <property type="molecule type" value="Genomic_DNA"/>
</dbReference>
<dbReference type="SUPFAM" id="SSF82866">
    <property type="entry name" value="Multidrug efflux transporter AcrB transmembrane domain"/>
    <property type="match status" value="2"/>
</dbReference>
<dbReference type="PANTHER" id="PTHR32063:SF33">
    <property type="entry name" value="RND SUPERFAMILY EFFLUX PUMP PERMEASE COMPONENT"/>
    <property type="match status" value="1"/>
</dbReference>
<evidence type="ECO:0000256" key="1">
    <source>
        <dbReference type="SAM" id="Phobius"/>
    </source>
</evidence>
<keyword evidence="1" id="KW-0812">Transmembrane</keyword>
<dbReference type="InterPro" id="IPR027463">
    <property type="entry name" value="AcrB_DN_DC_subdom"/>
</dbReference>
<protein>
    <submittedName>
        <fullName evidence="2">Efflux RND transporter permease subunit</fullName>
    </submittedName>
</protein>
<feature type="transmembrane region" description="Helical" evidence="1">
    <location>
        <begin position="886"/>
        <end position="906"/>
    </location>
</feature>
<dbReference type="Gene3D" id="3.30.70.1440">
    <property type="entry name" value="Multidrug efflux transporter AcrB pore domain"/>
    <property type="match status" value="1"/>
</dbReference>
<reference evidence="3" key="1">
    <citation type="journal article" date="2019" name="Int. J. Syst. Evol. Microbiol.">
        <title>The Global Catalogue of Microorganisms (GCM) 10K type strain sequencing project: providing services to taxonomists for standard genome sequencing and annotation.</title>
        <authorList>
            <consortium name="The Broad Institute Genomics Platform"/>
            <consortium name="The Broad Institute Genome Sequencing Center for Infectious Disease"/>
            <person name="Wu L."/>
            <person name="Ma J."/>
        </authorList>
    </citation>
    <scope>NUCLEOTIDE SEQUENCE [LARGE SCALE GENOMIC DNA]</scope>
    <source>
        <strain evidence="3">JCM 17110</strain>
    </source>
</reference>
<evidence type="ECO:0000313" key="3">
    <source>
        <dbReference type="Proteomes" id="UP001500795"/>
    </source>
</evidence>
<proteinExistence type="predicted"/>
<dbReference type="Proteomes" id="UP001500795">
    <property type="component" value="Unassembled WGS sequence"/>
</dbReference>
<feature type="transmembrane region" description="Helical" evidence="1">
    <location>
        <begin position="958"/>
        <end position="980"/>
    </location>
</feature>
<dbReference type="PANTHER" id="PTHR32063">
    <property type="match status" value="1"/>
</dbReference>
<dbReference type="PRINTS" id="PR00702">
    <property type="entry name" value="ACRIFLAVINRP"/>
</dbReference>
<dbReference type="SUPFAM" id="SSF82693">
    <property type="entry name" value="Multidrug efflux transporter AcrB pore domain, PN1, PN2, PC1 and PC2 subdomains"/>
    <property type="match status" value="3"/>
</dbReference>
<feature type="transmembrane region" description="Helical" evidence="1">
    <location>
        <begin position="383"/>
        <end position="411"/>
    </location>
</feature>
<feature type="transmembrane region" description="Helical" evidence="1">
    <location>
        <begin position="331"/>
        <end position="350"/>
    </location>
</feature>
<dbReference type="Gene3D" id="3.30.70.1320">
    <property type="entry name" value="Multidrug efflux transporter AcrB pore domain like"/>
    <property type="match status" value="1"/>
</dbReference>
<accession>A0ABP6V747</accession>
<dbReference type="Gene3D" id="3.30.2090.10">
    <property type="entry name" value="Multidrug efflux transporter AcrB TolC docking domain, DN and DC subdomains"/>
    <property type="match status" value="2"/>
</dbReference>
<keyword evidence="1" id="KW-1133">Transmembrane helix</keyword>
<keyword evidence="1" id="KW-0472">Membrane</keyword>
<dbReference type="InterPro" id="IPR001036">
    <property type="entry name" value="Acrflvin-R"/>
</dbReference>
<dbReference type="SUPFAM" id="SSF82714">
    <property type="entry name" value="Multidrug efflux transporter AcrB TolC docking domain, DN and DC subdomains"/>
    <property type="match status" value="2"/>
</dbReference>
<feature type="transmembrane region" description="Helical" evidence="1">
    <location>
        <begin position="992"/>
        <end position="1012"/>
    </location>
</feature>
<dbReference type="Gene3D" id="1.20.1640.10">
    <property type="entry name" value="Multidrug efflux transporter AcrB transmembrane domain"/>
    <property type="match status" value="2"/>
</dbReference>
<keyword evidence="3" id="KW-1185">Reference proteome</keyword>
<sequence length="1016" mass="111605">MIRRLLTNHVLANLSFLLVLVVGAIGYWQLPRQQDPTINFNWLAITTALPGAAAEDVERQVTNPLEDALRAIPDTMFVSSNSRENVSSLLIRFKDIDSRTFDKHVQSVRRELSNAEDELPELASSPFVLEITSANAFPTVTLAVVGTANDENLRRQAFAIRQDLELLHGVDRVDPIGLLRPELQVRFDPARLAGQGLSPVQLADAVALWFRDIAAGRVSVEDQAWLVRLIGREPDADALKQLPLVGPAEHIRLADLAEVRQARRDPRQLARVNGRPAVLMSVMKQGDANTLALVARIQDYLHGRNRLGNQTGVELILVDDQTIPTRNAIRVMQTNALIGLTLVLLVAWLFLGFRIGLLTAIGIPFILAGTFLVLWAAGETLNVVVLLGVVIVLGMLVDDAVVVVESIYYRLNRGSPPLDACLGAMAEVGRPVVSAVLTTMAAFLPLMLLPGILGQFMKVIPMVVCLALAISLLEAFWMLPAHVLAARVRFRRHSRGARFRRRMGRRLQQLYLRYLLKAMRRPWLTFGLIGSLFLAALLSLAMGLIRMDFFASDPLRLFYITLEMPAHTRVQDTQAKVQQLERIVRAHLNPDDIRAIAGYGGQKFTDREPLFGDHYGQLLVGLTPKRQGGKEVAEIVERLRQPVASLPGPLNLSFLTLAGGPPVSRPISIKVRGNEVAEVTRAAQALQTLLADIDGVTDIDNDAGGGRMALTLSPDYEAIIQAGLDPLQVLRTLNLLVDGELVADIQHQGQKLEVRVQAKDRPLTDIEQLLAFQLPGPAGPAPLSQLVHAERRQSQANIRHYNFRRAITVEASLAEGGPDTLAANRLIRERWDRQYQARFANIDLDFSGELDDIQQSLDAMGRLFLLGVGVMYLILGTQFNSYFQPLLILTTVPMAFTGVVFGLLLSNNPLSLYTLYGVVALAGIAVNSAIVLISAANQRRQAGMGLLHATLFAARRRLIPILITSLTTIAGLFSLATGLAGHSLIWGPVATAIVWGLTVSTLLTLFAIPLLYRQFN</sequence>
<feature type="transmembrane region" description="Helical" evidence="1">
    <location>
        <begin position="12"/>
        <end position="30"/>
    </location>
</feature>
<dbReference type="Pfam" id="PF00873">
    <property type="entry name" value="ACR_tran"/>
    <property type="match status" value="1"/>
</dbReference>
<feature type="transmembrane region" description="Helical" evidence="1">
    <location>
        <begin position="523"/>
        <end position="545"/>
    </location>
</feature>
<feature type="transmembrane region" description="Helical" evidence="1">
    <location>
        <begin position="357"/>
        <end position="377"/>
    </location>
</feature>
<gene>
    <name evidence="2" type="ORF">GCM10022394_03250</name>
</gene>
<feature type="transmembrane region" description="Helical" evidence="1">
    <location>
        <begin position="432"/>
        <end position="453"/>
    </location>
</feature>
<feature type="transmembrane region" description="Helical" evidence="1">
    <location>
        <begin position="459"/>
        <end position="485"/>
    </location>
</feature>
<dbReference type="Gene3D" id="3.30.70.1430">
    <property type="entry name" value="Multidrug efflux transporter AcrB pore domain"/>
    <property type="match status" value="2"/>
</dbReference>
<name>A0ABP6V747_9GAMM</name>
<feature type="transmembrane region" description="Helical" evidence="1">
    <location>
        <begin position="859"/>
        <end position="879"/>
    </location>
</feature>
<evidence type="ECO:0000313" key="2">
    <source>
        <dbReference type="EMBL" id="GAA3527442.1"/>
    </source>
</evidence>